<sequence length="121" mass="14503">MEQEGKKTLKTYYSIGEVADMFNVNTSLIRFWEKEFDIIKPHKNKKGNRMFTQDDINNFHLIYHLVKEKGMTLKGAQLKLKENKTETENNFEIIKRLKNIREELISIRKEMELQEIHTSNK</sequence>
<proteinExistence type="predicted"/>
<dbReference type="EMBL" id="DXFT01000071">
    <property type="protein sequence ID" value="HIX03176.1"/>
    <property type="molecule type" value="Genomic_DNA"/>
</dbReference>
<reference evidence="3" key="1">
    <citation type="journal article" date="2021" name="PeerJ">
        <title>Extensive microbial diversity within the chicken gut microbiome revealed by metagenomics and culture.</title>
        <authorList>
            <person name="Gilroy R."/>
            <person name="Ravi A."/>
            <person name="Getino M."/>
            <person name="Pursley I."/>
            <person name="Horton D.L."/>
            <person name="Alikhan N.F."/>
            <person name="Baker D."/>
            <person name="Gharbi K."/>
            <person name="Hall N."/>
            <person name="Watson M."/>
            <person name="Adriaenssens E.M."/>
            <person name="Foster-Nyarko E."/>
            <person name="Jarju S."/>
            <person name="Secka A."/>
            <person name="Antonio M."/>
            <person name="Oren A."/>
            <person name="Chaudhuri R.R."/>
            <person name="La Ragione R."/>
            <person name="Hildebrand F."/>
            <person name="Pallen M.J."/>
        </authorList>
    </citation>
    <scope>NUCLEOTIDE SEQUENCE</scope>
    <source>
        <strain evidence="3">23274</strain>
    </source>
</reference>
<dbReference type="CDD" id="cd04765">
    <property type="entry name" value="HTH_MlrA-like_sg2"/>
    <property type="match status" value="1"/>
</dbReference>
<dbReference type="SMART" id="SM00422">
    <property type="entry name" value="HTH_MERR"/>
    <property type="match status" value="1"/>
</dbReference>
<name>A0A9D2ABB7_9BACT</name>
<gene>
    <name evidence="3" type="ORF">H9863_03545</name>
</gene>
<dbReference type="Proteomes" id="UP000824202">
    <property type="component" value="Unassembled WGS sequence"/>
</dbReference>
<dbReference type="InterPro" id="IPR047057">
    <property type="entry name" value="MerR_fam"/>
</dbReference>
<dbReference type="Pfam" id="PF13411">
    <property type="entry name" value="MerR_1"/>
    <property type="match status" value="1"/>
</dbReference>
<evidence type="ECO:0000313" key="3">
    <source>
        <dbReference type="EMBL" id="HIX03176.1"/>
    </source>
</evidence>
<organism evidence="3 4">
    <name type="scientific">Candidatus Odoribacter faecigallinarum</name>
    <dbReference type="NCBI Taxonomy" id="2838706"/>
    <lineage>
        <taxon>Bacteria</taxon>
        <taxon>Pseudomonadati</taxon>
        <taxon>Bacteroidota</taxon>
        <taxon>Bacteroidia</taxon>
        <taxon>Bacteroidales</taxon>
        <taxon>Odoribacteraceae</taxon>
        <taxon>Odoribacter</taxon>
    </lineage>
</organism>
<dbReference type="SUPFAM" id="SSF46955">
    <property type="entry name" value="Putative DNA-binding domain"/>
    <property type="match status" value="1"/>
</dbReference>
<dbReference type="PANTHER" id="PTHR30204">
    <property type="entry name" value="REDOX-CYCLING DRUG-SENSING TRANSCRIPTIONAL ACTIVATOR SOXR"/>
    <property type="match status" value="1"/>
</dbReference>
<comment type="caution">
    <text evidence="3">The sequence shown here is derived from an EMBL/GenBank/DDBJ whole genome shotgun (WGS) entry which is preliminary data.</text>
</comment>
<accession>A0A9D2ABB7</accession>
<dbReference type="GO" id="GO:0003700">
    <property type="term" value="F:DNA-binding transcription factor activity"/>
    <property type="evidence" value="ECO:0007669"/>
    <property type="project" value="InterPro"/>
</dbReference>
<dbReference type="PROSITE" id="PS50937">
    <property type="entry name" value="HTH_MERR_2"/>
    <property type="match status" value="1"/>
</dbReference>
<evidence type="ECO:0000259" key="2">
    <source>
        <dbReference type="PROSITE" id="PS50937"/>
    </source>
</evidence>
<keyword evidence="1" id="KW-0238">DNA-binding</keyword>
<evidence type="ECO:0000256" key="1">
    <source>
        <dbReference type="ARBA" id="ARBA00023125"/>
    </source>
</evidence>
<dbReference type="Gene3D" id="1.10.1660.10">
    <property type="match status" value="1"/>
</dbReference>
<feature type="domain" description="HTH merR-type" evidence="2">
    <location>
        <begin position="12"/>
        <end position="82"/>
    </location>
</feature>
<dbReference type="InterPro" id="IPR000551">
    <property type="entry name" value="MerR-type_HTH_dom"/>
</dbReference>
<dbReference type="GO" id="GO:0003677">
    <property type="term" value="F:DNA binding"/>
    <property type="evidence" value="ECO:0007669"/>
    <property type="project" value="UniProtKB-KW"/>
</dbReference>
<dbReference type="AlphaFoldDB" id="A0A9D2ABB7"/>
<dbReference type="InterPro" id="IPR009061">
    <property type="entry name" value="DNA-bd_dom_put_sf"/>
</dbReference>
<protein>
    <submittedName>
        <fullName evidence="3">MerR family transcriptional regulator</fullName>
    </submittedName>
</protein>
<evidence type="ECO:0000313" key="4">
    <source>
        <dbReference type="Proteomes" id="UP000824202"/>
    </source>
</evidence>
<dbReference type="PANTHER" id="PTHR30204:SF15">
    <property type="entry name" value="BLL5018 PROTEIN"/>
    <property type="match status" value="1"/>
</dbReference>
<reference evidence="3" key="2">
    <citation type="submission" date="2021-04" db="EMBL/GenBank/DDBJ databases">
        <authorList>
            <person name="Gilroy R."/>
        </authorList>
    </citation>
    <scope>NUCLEOTIDE SEQUENCE</scope>
    <source>
        <strain evidence="3">23274</strain>
    </source>
</reference>